<dbReference type="GO" id="GO:0008236">
    <property type="term" value="F:serine-type peptidase activity"/>
    <property type="evidence" value="ECO:0007669"/>
    <property type="project" value="UniProtKB-KW"/>
</dbReference>
<dbReference type="EMBL" id="AP026802">
    <property type="protein sequence ID" value="BDR57830.1"/>
    <property type="molecule type" value="Genomic_DNA"/>
</dbReference>
<dbReference type="FunFam" id="3.40.50.880:FF:000094">
    <property type="entry name" value="Uncharacterized peptidase Lmo0363"/>
    <property type="match status" value="1"/>
</dbReference>
<organism evidence="5 6">
    <name type="scientific">Xylocopilactobacillus apicola</name>
    <dbReference type="NCBI Taxonomy" id="2932184"/>
    <lineage>
        <taxon>Bacteria</taxon>
        <taxon>Bacillati</taxon>
        <taxon>Bacillota</taxon>
        <taxon>Bacilli</taxon>
        <taxon>Lactobacillales</taxon>
        <taxon>Lactobacillaceae</taxon>
        <taxon>Xylocopilactobacillus</taxon>
    </lineage>
</organism>
<keyword evidence="3" id="KW-0378">Hydrolase</keyword>
<evidence type="ECO:0000313" key="5">
    <source>
        <dbReference type="EMBL" id="BDR57830.1"/>
    </source>
</evidence>
<dbReference type="KEGG" id="xap:XA3_02710"/>
<dbReference type="GO" id="GO:0006508">
    <property type="term" value="P:proteolysis"/>
    <property type="evidence" value="ECO:0007669"/>
    <property type="project" value="UniProtKB-KW"/>
</dbReference>
<dbReference type="Pfam" id="PF03575">
    <property type="entry name" value="Peptidase_S51"/>
    <property type="match status" value="1"/>
</dbReference>
<evidence type="ECO:0000256" key="1">
    <source>
        <dbReference type="ARBA" id="ARBA00006534"/>
    </source>
</evidence>
<dbReference type="AlphaFoldDB" id="A0AAU9D6B0"/>
<name>A0AAU9D6B0_9LACO</name>
<comment type="similarity">
    <text evidence="1">Belongs to the peptidase S51 family.</text>
</comment>
<keyword evidence="4" id="KW-0720">Serine protease</keyword>
<accession>A0AAU9D6B0</accession>
<keyword evidence="2" id="KW-0645">Protease</keyword>
<proteinExistence type="inferred from homology"/>
<dbReference type="RefSeq" id="WP_317635768.1">
    <property type="nucleotide sequence ID" value="NZ_AP026802.1"/>
</dbReference>
<dbReference type="SUPFAM" id="SSF52317">
    <property type="entry name" value="Class I glutamine amidotransferase-like"/>
    <property type="match status" value="1"/>
</dbReference>
<reference evidence="5 6" key="1">
    <citation type="journal article" date="2023" name="Microbiol. Spectr.">
        <title>Symbiosis of Carpenter Bees with Uncharacterized Lactic Acid Bacteria Showing NAD Auxotrophy.</title>
        <authorList>
            <person name="Kawasaki S."/>
            <person name="Ozawa K."/>
            <person name="Mori T."/>
            <person name="Yamamoto A."/>
            <person name="Ito M."/>
            <person name="Ohkuma M."/>
            <person name="Sakamoto M."/>
            <person name="Matsutani M."/>
        </authorList>
    </citation>
    <scope>NUCLEOTIDE SEQUENCE [LARGE SCALE GENOMIC DNA]</scope>
    <source>
        <strain evidence="5 6">XA3</strain>
    </source>
</reference>
<evidence type="ECO:0000256" key="2">
    <source>
        <dbReference type="ARBA" id="ARBA00022670"/>
    </source>
</evidence>
<dbReference type="InterPro" id="IPR029062">
    <property type="entry name" value="Class_I_gatase-like"/>
</dbReference>
<evidence type="ECO:0000256" key="4">
    <source>
        <dbReference type="ARBA" id="ARBA00022825"/>
    </source>
</evidence>
<dbReference type="PANTHER" id="PTHR20842">
    <property type="entry name" value="PROTEASE S51 ALPHA-ASPARTYL DIPEPTIDASE"/>
    <property type="match status" value="1"/>
</dbReference>
<evidence type="ECO:0000256" key="3">
    <source>
        <dbReference type="ARBA" id="ARBA00022801"/>
    </source>
</evidence>
<dbReference type="InterPro" id="IPR005320">
    <property type="entry name" value="Peptidase_S51"/>
</dbReference>
<dbReference type="Proteomes" id="UP001321861">
    <property type="component" value="Chromosome"/>
</dbReference>
<dbReference type="PANTHER" id="PTHR20842:SF0">
    <property type="entry name" value="ALPHA-ASPARTYL DIPEPTIDASE"/>
    <property type="match status" value="1"/>
</dbReference>
<keyword evidence="6" id="KW-1185">Reference proteome</keyword>
<dbReference type="Gene3D" id="3.40.50.880">
    <property type="match status" value="1"/>
</dbReference>
<sequence length="206" mass="22892">MNKKMFLASAFSDVATLLPDFEPNLVGKKVTFIPTASKVEFIGFLVGLEKRTFKKLGLIVDELDLSKSSTEEIETKINNNDLIYISGGNTFYLLQELKRTGADRIIIDAVNSGKLYIGESAGSVITAPNIEYISLMDSVKKAPELTNFDALNLIDIYTLPHYKSSPFKKVTKNIVNEYSSKINLRSITNQQVILVEGNQFTVQSAK</sequence>
<protein>
    <submittedName>
        <fullName evidence="5">Peptidase Lmo0363</fullName>
    </submittedName>
</protein>
<gene>
    <name evidence="5" type="ORF">XA3_02710</name>
</gene>
<evidence type="ECO:0000313" key="6">
    <source>
        <dbReference type="Proteomes" id="UP001321861"/>
    </source>
</evidence>